<dbReference type="PROSITE" id="PS51908">
    <property type="entry name" value="ZF_UBZ4"/>
    <property type="match status" value="1"/>
</dbReference>
<proteinExistence type="inferred from homology"/>
<keyword evidence="7" id="KW-0479">Metal-binding</keyword>
<dbReference type="SMART" id="SM00184">
    <property type="entry name" value="RING"/>
    <property type="match status" value="1"/>
</dbReference>
<feature type="compositionally biased region" description="Basic and acidic residues" evidence="19">
    <location>
        <begin position="538"/>
        <end position="547"/>
    </location>
</feature>
<feature type="compositionally biased region" description="Polar residues" evidence="19">
    <location>
        <begin position="142"/>
        <end position="152"/>
    </location>
</feature>
<dbReference type="InterPro" id="IPR013083">
    <property type="entry name" value="Znf_RING/FYVE/PHD"/>
</dbReference>
<dbReference type="FunFam" id="3.30.160.60:FF:000331">
    <property type="entry name" value="E3 ubiquitin-protein ligase RAD18"/>
    <property type="match status" value="1"/>
</dbReference>
<dbReference type="InterPro" id="IPR001841">
    <property type="entry name" value="Znf_RING"/>
</dbReference>
<dbReference type="GO" id="GO:0006513">
    <property type="term" value="P:protein monoubiquitination"/>
    <property type="evidence" value="ECO:0007669"/>
    <property type="project" value="InterPro"/>
</dbReference>
<dbReference type="InterPro" id="IPR036361">
    <property type="entry name" value="SAP_dom_sf"/>
</dbReference>
<evidence type="ECO:0000256" key="11">
    <source>
        <dbReference type="ARBA" id="ARBA00022833"/>
    </source>
</evidence>
<comment type="pathway">
    <text evidence="3">Protein modification; protein ubiquitination.</text>
</comment>
<dbReference type="InterPro" id="IPR017907">
    <property type="entry name" value="Znf_RING_CS"/>
</dbReference>
<reference evidence="23" key="1">
    <citation type="submission" date="2015-12" db="EMBL/GenBank/DDBJ databases">
        <title>De novo transcriptome assembly of four potential Pierce s Disease insect vectors from Arizona vineyards.</title>
        <authorList>
            <person name="Tassone E.E."/>
        </authorList>
    </citation>
    <scope>NUCLEOTIDE SEQUENCE</scope>
</reference>
<protein>
    <recommendedName>
        <fullName evidence="5">RING-type E3 ubiquitin transferase</fullName>
        <ecNumber evidence="5">2.3.2.27</ecNumber>
    </recommendedName>
    <alternativeName>
        <fullName evidence="15 16">RING-type E3 ubiquitin transferase RAD18</fullName>
    </alternativeName>
</protein>
<dbReference type="PROSITE" id="PS50089">
    <property type="entry name" value="ZF_RING_2"/>
    <property type="match status" value="1"/>
</dbReference>
<evidence type="ECO:0000259" key="22">
    <source>
        <dbReference type="PROSITE" id="PS51908"/>
    </source>
</evidence>
<name>A0A1B6DFJ0_9HEMI</name>
<keyword evidence="8 18" id="KW-0227">DNA damage</keyword>
<dbReference type="GO" id="GO:0008270">
    <property type="term" value="F:zinc ion binding"/>
    <property type="evidence" value="ECO:0007669"/>
    <property type="project" value="UniProtKB-KW"/>
</dbReference>
<dbReference type="SUPFAM" id="SSF57850">
    <property type="entry name" value="RING/U-box"/>
    <property type="match status" value="1"/>
</dbReference>
<feature type="domain" description="SAP" evidence="21">
    <location>
        <begin position="256"/>
        <end position="290"/>
    </location>
</feature>
<evidence type="ECO:0000256" key="16">
    <source>
        <dbReference type="ARBA" id="ARBA00082369"/>
    </source>
</evidence>
<keyword evidence="13 18" id="KW-0234">DNA repair</keyword>
<evidence type="ECO:0000256" key="1">
    <source>
        <dbReference type="ARBA" id="ARBA00000900"/>
    </source>
</evidence>
<dbReference type="Pfam" id="PF13923">
    <property type="entry name" value="zf-C3HC4_2"/>
    <property type="match status" value="1"/>
</dbReference>
<dbReference type="InterPro" id="IPR006642">
    <property type="entry name" value="Rad18_UBZ4"/>
</dbReference>
<evidence type="ECO:0000256" key="9">
    <source>
        <dbReference type="ARBA" id="ARBA00022771"/>
    </source>
</evidence>
<comment type="catalytic activity">
    <reaction evidence="1">
        <text>S-ubiquitinyl-[E2 ubiquitin-conjugating enzyme]-L-cysteine + [acceptor protein]-L-lysine = [E2 ubiquitin-conjugating enzyme]-L-cysteine + N(6)-ubiquitinyl-[acceptor protein]-L-lysine.</text>
        <dbReference type="EC" id="2.3.2.27"/>
    </reaction>
</comment>
<dbReference type="Gene3D" id="3.30.40.10">
    <property type="entry name" value="Zinc/RING finger domain, C3HC4 (zinc finger)"/>
    <property type="match status" value="1"/>
</dbReference>
<dbReference type="GO" id="GO:0005634">
    <property type="term" value="C:nucleus"/>
    <property type="evidence" value="ECO:0007669"/>
    <property type="project" value="UniProtKB-SubCell"/>
</dbReference>
<evidence type="ECO:0000256" key="6">
    <source>
        <dbReference type="ARBA" id="ARBA00022679"/>
    </source>
</evidence>
<dbReference type="PANTHER" id="PTHR14134:SF2">
    <property type="entry name" value="E3 UBIQUITIN-PROTEIN LIGASE RAD18"/>
    <property type="match status" value="1"/>
</dbReference>
<keyword evidence="10" id="KW-0833">Ubl conjugation pathway</keyword>
<dbReference type="Pfam" id="PF02037">
    <property type="entry name" value="SAP"/>
    <property type="match status" value="1"/>
</dbReference>
<evidence type="ECO:0000256" key="3">
    <source>
        <dbReference type="ARBA" id="ARBA00004906"/>
    </source>
</evidence>
<dbReference type="GO" id="GO:0006281">
    <property type="term" value="P:DNA repair"/>
    <property type="evidence" value="ECO:0007669"/>
    <property type="project" value="UniProtKB-KW"/>
</dbReference>
<evidence type="ECO:0000259" key="20">
    <source>
        <dbReference type="PROSITE" id="PS50089"/>
    </source>
</evidence>
<evidence type="ECO:0000256" key="17">
    <source>
        <dbReference type="PROSITE-ProRule" id="PRU00175"/>
    </source>
</evidence>
<feature type="region of interest" description="Disordered" evidence="19">
    <location>
        <begin position="484"/>
        <end position="605"/>
    </location>
</feature>
<evidence type="ECO:0000259" key="21">
    <source>
        <dbReference type="PROSITE" id="PS50800"/>
    </source>
</evidence>
<evidence type="ECO:0000313" key="23">
    <source>
        <dbReference type="EMBL" id="JAS24454.1"/>
    </source>
</evidence>
<keyword evidence="11" id="KW-0862">Zinc</keyword>
<evidence type="ECO:0000256" key="12">
    <source>
        <dbReference type="ARBA" id="ARBA00023125"/>
    </source>
</evidence>
<feature type="compositionally biased region" description="Low complexity" evidence="19">
    <location>
        <begin position="570"/>
        <end position="579"/>
    </location>
</feature>
<comment type="similarity">
    <text evidence="4">Belongs to the RAD18 family.</text>
</comment>
<dbReference type="UniPathway" id="UPA00143"/>
<evidence type="ECO:0000256" key="18">
    <source>
        <dbReference type="PROSITE-ProRule" id="PRU01256"/>
    </source>
</evidence>
<organism evidence="23">
    <name type="scientific">Clastoptera arizonana</name>
    <name type="common">Arizona spittle bug</name>
    <dbReference type="NCBI Taxonomy" id="38151"/>
    <lineage>
        <taxon>Eukaryota</taxon>
        <taxon>Metazoa</taxon>
        <taxon>Ecdysozoa</taxon>
        <taxon>Arthropoda</taxon>
        <taxon>Hexapoda</taxon>
        <taxon>Insecta</taxon>
        <taxon>Pterygota</taxon>
        <taxon>Neoptera</taxon>
        <taxon>Paraneoptera</taxon>
        <taxon>Hemiptera</taxon>
        <taxon>Auchenorrhyncha</taxon>
        <taxon>Cercopoidea</taxon>
        <taxon>Clastopteridae</taxon>
        <taxon>Clastoptera</taxon>
    </lineage>
</organism>
<evidence type="ECO:0000256" key="13">
    <source>
        <dbReference type="ARBA" id="ARBA00023204"/>
    </source>
</evidence>
<keyword evidence="9 17" id="KW-0863">Zinc-finger</keyword>
<dbReference type="CDD" id="cd16529">
    <property type="entry name" value="RING-HC_RAD18"/>
    <property type="match status" value="1"/>
</dbReference>
<feature type="compositionally biased region" description="Acidic residues" evidence="19">
    <location>
        <begin position="506"/>
        <end position="525"/>
    </location>
</feature>
<keyword evidence="14" id="KW-0539">Nucleus</keyword>
<dbReference type="SMART" id="SM00513">
    <property type="entry name" value="SAP"/>
    <property type="match status" value="1"/>
</dbReference>
<feature type="domain" description="RING-type" evidence="20">
    <location>
        <begin position="27"/>
        <end position="64"/>
    </location>
</feature>
<dbReference type="GO" id="GO:0003697">
    <property type="term" value="F:single-stranded DNA binding"/>
    <property type="evidence" value="ECO:0007669"/>
    <property type="project" value="InterPro"/>
</dbReference>
<keyword evidence="6" id="KW-0808">Transferase</keyword>
<evidence type="ECO:0000256" key="15">
    <source>
        <dbReference type="ARBA" id="ARBA00031783"/>
    </source>
</evidence>
<evidence type="ECO:0000256" key="7">
    <source>
        <dbReference type="ARBA" id="ARBA00022723"/>
    </source>
</evidence>
<dbReference type="InterPro" id="IPR039577">
    <property type="entry name" value="Rad18"/>
</dbReference>
<dbReference type="PANTHER" id="PTHR14134">
    <property type="entry name" value="E3 UBIQUITIN-PROTEIN LIGASE RAD18"/>
    <property type="match status" value="1"/>
</dbReference>
<evidence type="ECO:0000256" key="2">
    <source>
        <dbReference type="ARBA" id="ARBA00004123"/>
    </source>
</evidence>
<sequence length="605" mass="68794">MAAETILEIKWPKDFPELKALDDLLHCGICYGYIKTCMVTSCSHNYCSLCIRKFMQYKTQCPICFEETFECNLRNNRAIDQCVDIFSGIRDKLLRHLRIADVQLGTLPQVEDNLPQCIRIEQSSPMPNSSLFKKTKGESSRTKNINPNHTLVSPKTDVARVNLSRRLDSDPVSPPNVDNGLPLIPKMFLSPKKQTDIVKSKPAIEAPTVACPVCEVNIPERNINIHLDSCLDRPVKAIGKSPEKKKKRSPLAKMVYSMMSEKELKKKLKEHGLNCLGDKKALISRLQRFIVVYNSECDSENPRPVSDIIRQIEKEESGEKKAVVSVHGQTRLPAVNRKTDPQIIEEENKKYISENKDSFNALINAVRVREKRFVTRVYTNKSPEKNKIFDSESEENEIAKETITIEDSENQASDESDEEFILSPEYPVSPVLKSSTPARCQNTTPKQHNSAVKNLNTVNDEHITSKNGESTTLEKVVGKELFEQSQIFDESEVDESKSIPSPSCIDGDEIDSSSENSDEEFEFDSEVFNSDFRRKLRKSETDKSKDEFDNEDSEEIFLPTRRSKRKLTTPSPSHSSSSSFLENETDTLKTPESNIRMSLRKRKKN</sequence>
<dbReference type="FunFam" id="3.30.40.10:FF:000172">
    <property type="entry name" value="E3 ubiquitin-protein ligase RAD18"/>
    <property type="match status" value="1"/>
</dbReference>
<evidence type="ECO:0000256" key="8">
    <source>
        <dbReference type="ARBA" id="ARBA00022763"/>
    </source>
</evidence>
<dbReference type="EC" id="2.3.2.27" evidence="5"/>
<dbReference type="PROSITE" id="PS00518">
    <property type="entry name" value="ZF_RING_1"/>
    <property type="match status" value="1"/>
</dbReference>
<dbReference type="GO" id="GO:0097505">
    <property type="term" value="C:Rad6-Rad18 complex"/>
    <property type="evidence" value="ECO:0007669"/>
    <property type="project" value="TreeGrafter"/>
</dbReference>
<evidence type="ECO:0000256" key="10">
    <source>
        <dbReference type="ARBA" id="ARBA00022786"/>
    </source>
</evidence>
<gene>
    <name evidence="23" type="ORF">g.11433</name>
</gene>
<keyword evidence="12" id="KW-0238">DNA-binding</keyword>
<feature type="region of interest" description="Disordered" evidence="19">
    <location>
        <begin position="128"/>
        <end position="152"/>
    </location>
</feature>
<dbReference type="SMART" id="SM00734">
    <property type="entry name" value="ZnF_Rad18"/>
    <property type="match status" value="2"/>
</dbReference>
<dbReference type="GO" id="GO:0006301">
    <property type="term" value="P:DNA damage tolerance"/>
    <property type="evidence" value="ECO:0007669"/>
    <property type="project" value="InterPro"/>
</dbReference>
<dbReference type="InterPro" id="IPR003034">
    <property type="entry name" value="SAP_dom"/>
</dbReference>
<dbReference type="GO" id="GO:0061630">
    <property type="term" value="F:ubiquitin protein ligase activity"/>
    <property type="evidence" value="ECO:0007669"/>
    <property type="project" value="UniProtKB-EC"/>
</dbReference>
<dbReference type="EMBL" id="GEDC01012844">
    <property type="protein sequence ID" value="JAS24454.1"/>
    <property type="molecule type" value="Transcribed_RNA"/>
</dbReference>
<dbReference type="PROSITE" id="PS50800">
    <property type="entry name" value="SAP"/>
    <property type="match status" value="1"/>
</dbReference>
<evidence type="ECO:0000256" key="5">
    <source>
        <dbReference type="ARBA" id="ARBA00012483"/>
    </source>
</evidence>
<dbReference type="AlphaFoldDB" id="A0A1B6DFJ0"/>
<feature type="domain" description="UBZ4-type" evidence="22">
    <location>
        <begin position="208"/>
        <end position="235"/>
    </location>
</feature>
<comment type="subcellular location">
    <subcellularLocation>
        <location evidence="2">Nucleus</location>
    </subcellularLocation>
</comment>
<evidence type="ECO:0000256" key="4">
    <source>
        <dbReference type="ARBA" id="ARBA00009506"/>
    </source>
</evidence>
<evidence type="ECO:0000256" key="19">
    <source>
        <dbReference type="SAM" id="MobiDB-lite"/>
    </source>
</evidence>
<dbReference type="Gene3D" id="3.30.160.60">
    <property type="entry name" value="Classic Zinc Finger"/>
    <property type="match status" value="1"/>
</dbReference>
<evidence type="ECO:0000256" key="14">
    <source>
        <dbReference type="ARBA" id="ARBA00023242"/>
    </source>
</evidence>
<accession>A0A1B6DFJ0</accession>
<dbReference type="Gene3D" id="1.10.720.30">
    <property type="entry name" value="SAP domain"/>
    <property type="match status" value="1"/>
</dbReference>